<dbReference type="Pfam" id="PF01266">
    <property type="entry name" value="DAO"/>
    <property type="match status" value="1"/>
</dbReference>
<dbReference type="AlphaFoldDB" id="A0A543CUV8"/>
<name>A0A543CUV8_9ACTN</name>
<organism evidence="3 4">
    <name type="scientific">Actinoallomurus bryophytorum</name>
    <dbReference type="NCBI Taxonomy" id="1490222"/>
    <lineage>
        <taxon>Bacteria</taxon>
        <taxon>Bacillati</taxon>
        <taxon>Actinomycetota</taxon>
        <taxon>Actinomycetes</taxon>
        <taxon>Streptosporangiales</taxon>
        <taxon>Thermomonosporaceae</taxon>
        <taxon>Actinoallomurus</taxon>
    </lineage>
</organism>
<feature type="domain" description="FAD dependent oxidoreductase" evidence="2">
    <location>
        <begin position="26"/>
        <end position="372"/>
    </location>
</feature>
<dbReference type="GO" id="GO:0005737">
    <property type="term" value="C:cytoplasm"/>
    <property type="evidence" value="ECO:0007669"/>
    <property type="project" value="TreeGrafter"/>
</dbReference>
<dbReference type="SUPFAM" id="SSF51905">
    <property type="entry name" value="FAD/NAD(P)-binding domain"/>
    <property type="match status" value="1"/>
</dbReference>
<evidence type="ECO:0000256" key="1">
    <source>
        <dbReference type="ARBA" id="ARBA00023002"/>
    </source>
</evidence>
<comment type="caution">
    <text evidence="3">The sequence shown here is derived from an EMBL/GenBank/DDBJ whole genome shotgun (WGS) entry which is preliminary data.</text>
</comment>
<proteinExistence type="predicted"/>
<dbReference type="PANTHER" id="PTHR13847:SF289">
    <property type="entry name" value="GLYCINE OXIDASE"/>
    <property type="match status" value="1"/>
</dbReference>
<dbReference type="RefSeq" id="WP_221640288.1">
    <property type="nucleotide sequence ID" value="NZ_VFOZ01000001.1"/>
</dbReference>
<evidence type="ECO:0000313" key="4">
    <source>
        <dbReference type="Proteomes" id="UP000316096"/>
    </source>
</evidence>
<gene>
    <name evidence="3" type="ORF">FB559_6626</name>
</gene>
<keyword evidence="1" id="KW-0560">Oxidoreductase</keyword>
<evidence type="ECO:0000313" key="3">
    <source>
        <dbReference type="EMBL" id="TQM00900.1"/>
    </source>
</evidence>
<evidence type="ECO:0000259" key="2">
    <source>
        <dbReference type="Pfam" id="PF01266"/>
    </source>
</evidence>
<accession>A0A543CUV8</accession>
<dbReference type="GO" id="GO:0016491">
    <property type="term" value="F:oxidoreductase activity"/>
    <property type="evidence" value="ECO:0007669"/>
    <property type="project" value="UniProtKB-KW"/>
</dbReference>
<protein>
    <submittedName>
        <fullName evidence="3">Glycine/D-amino acid oxidase-like deaminating enzyme</fullName>
    </submittedName>
</protein>
<dbReference type="EMBL" id="VFOZ01000001">
    <property type="protein sequence ID" value="TQM00900.1"/>
    <property type="molecule type" value="Genomic_DNA"/>
</dbReference>
<dbReference type="InterPro" id="IPR036188">
    <property type="entry name" value="FAD/NAD-bd_sf"/>
</dbReference>
<dbReference type="Gene3D" id="3.30.9.10">
    <property type="entry name" value="D-Amino Acid Oxidase, subunit A, domain 2"/>
    <property type="match status" value="1"/>
</dbReference>
<reference evidence="3 4" key="1">
    <citation type="submission" date="2019-06" db="EMBL/GenBank/DDBJ databases">
        <title>Sequencing the genomes of 1000 actinobacteria strains.</title>
        <authorList>
            <person name="Klenk H.-P."/>
        </authorList>
    </citation>
    <scope>NUCLEOTIDE SEQUENCE [LARGE SCALE GENOMIC DNA]</scope>
    <source>
        <strain evidence="3 4">DSM 102200</strain>
    </source>
</reference>
<dbReference type="InterPro" id="IPR006076">
    <property type="entry name" value="FAD-dep_OxRdtase"/>
</dbReference>
<dbReference type="Gene3D" id="3.50.50.60">
    <property type="entry name" value="FAD/NAD(P)-binding domain"/>
    <property type="match status" value="1"/>
</dbReference>
<sequence>MRHSRAAEAPRSLTNENGAQITMAEHVVVIGAGVYGAAVAASLTRRGARVTVVDAGAPGGGTSGATFSWTNSCGKQPQAYHDLSVAAMEAHRRLAEAISGSDWYHEGGNLEWADGHAGQEQLRRKVAGVLDYGYDARWLGRADVLRMEPDIEPAELTAEEFAYFPREGWIEPTRLIGRLLSTAVSGGTEVVRDDAVIGLTVTAGTVRAVRLASGRTLPVDAVVNCAGPQAAAIAGLAGLALPMRNTRGVLVYTSPVAVSVAHVIHAPHVHLRPDGAGRLLLHTHEIDDAAYESEDGEIAVPEAAVEKVLEAGRALYPGIRAATVESVRVGERPIPGDGLPVLGRVVELPNFHFAVSHSGATLSVHAGDLVAAEALGEDHEDALAPFRFERLAAAKEER</sequence>
<dbReference type="PANTHER" id="PTHR13847">
    <property type="entry name" value="SARCOSINE DEHYDROGENASE-RELATED"/>
    <property type="match status" value="1"/>
</dbReference>
<keyword evidence="4" id="KW-1185">Reference proteome</keyword>
<dbReference type="Proteomes" id="UP000316096">
    <property type="component" value="Unassembled WGS sequence"/>
</dbReference>